<reference evidence="2 3" key="1">
    <citation type="journal article" date="2019" name="Sci. Rep.">
        <title>A high-quality genome of Eragrostis curvula grass provides insights into Poaceae evolution and supports new strategies to enhance forage quality.</title>
        <authorList>
            <person name="Carballo J."/>
            <person name="Santos B.A.C.M."/>
            <person name="Zappacosta D."/>
            <person name="Garbus I."/>
            <person name="Selva J.P."/>
            <person name="Gallo C.A."/>
            <person name="Diaz A."/>
            <person name="Albertini E."/>
            <person name="Caccamo M."/>
            <person name="Echenique V."/>
        </authorList>
    </citation>
    <scope>NUCLEOTIDE SEQUENCE [LARGE SCALE GENOMIC DNA]</scope>
    <source>
        <strain evidence="3">cv. Victoria</strain>
        <tissue evidence="2">Leaf</tissue>
    </source>
</reference>
<protein>
    <submittedName>
        <fullName evidence="2">Uncharacterized protein</fullName>
    </submittedName>
</protein>
<evidence type="ECO:0000313" key="2">
    <source>
        <dbReference type="EMBL" id="TVT99593.1"/>
    </source>
</evidence>
<evidence type="ECO:0000313" key="3">
    <source>
        <dbReference type="Proteomes" id="UP000324897"/>
    </source>
</evidence>
<organism evidence="2 3">
    <name type="scientific">Eragrostis curvula</name>
    <name type="common">weeping love grass</name>
    <dbReference type="NCBI Taxonomy" id="38414"/>
    <lineage>
        <taxon>Eukaryota</taxon>
        <taxon>Viridiplantae</taxon>
        <taxon>Streptophyta</taxon>
        <taxon>Embryophyta</taxon>
        <taxon>Tracheophyta</taxon>
        <taxon>Spermatophyta</taxon>
        <taxon>Magnoliopsida</taxon>
        <taxon>Liliopsida</taxon>
        <taxon>Poales</taxon>
        <taxon>Poaceae</taxon>
        <taxon>PACMAD clade</taxon>
        <taxon>Chloridoideae</taxon>
        <taxon>Eragrostideae</taxon>
        <taxon>Eragrostidinae</taxon>
        <taxon>Eragrostis</taxon>
    </lineage>
</organism>
<feature type="transmembrane region" description="Helical" evidence="1">
    <location>
        <begin position="141"/>
        <end position="159"/>
    </location>
</feature>
<keyword evidence="1" id="KW-0472">Membrane</keyword>
<comment type="caution">
    <text evidence="2">The sequence shown here is derived from an EMBL/GenBank/DDBJ whole genome shotgun (WGS) entry which is preliminary data.</text>
</comment>
<feature type="non-terminal residue" evidence="2">
    <location>
        <position position="1"/>
    </location>
</feature>
<dbReference type="Proteomes" id="UP000324897">
    <property type="component" value="Unassembled WGS sequence"/>
</dbReference>
<feature type="transmembrane region" description="Helical" evidence="1">
    <location>
        <begin position="300"/>
        <end position="322"/>
    </location>
</feature>
<proteinExistence type="predicted"/>
<keyword evidence="1" id="KW-0812">Transmembrane</keyword>
<feature type="transmembrane region" description="Helical" evidence="1">
    <location>
        <begin position="580"/>
        <end position="598"/>
    </location>
</feature>
<feature type="transmembrane region" description="Helical" evidence="1">
    <location>
        <begin position="382"/>
        <end position="405"/>
    </location>
</feature>
<feature type="transmembrane region" description="Helical" evidence="1">
    <location>
        <begin position="78"/>
        <end position="102"/>
    </location>
</feature>
<feature type="transmembrane region" description="Helical" evidence="1">
    <location>
        <begin position="168"/>
        <end position="195"/>
    </location>
</feature>
<feature type="transmembrane region" description="Helical" evidence="1">
    <location>
        <begin position="494"/>
        <end position="520"/>
    </location>
</feature>
<keyword evidence="1" id="KW-1133">Transmembrane helix</keyword>
<feature type="transmembrane region" description="Helical" evidence="1">
    <location>
        <begin position="201"/>
        <end position="228"/>
    </location>
</feature>
<keyword evidence="3" id="KW-1185">Reference proteome</keyword>
<gene>
    <name evidence="2" type="ORF">EJB05_55023</name>
</gene>
<feature type="transmembrane region" description="Helical" evidence="1">
    <location>
        <begin position="411"/>
        <end position="437"/>
    </location>
</feature>
<accession>A0A5J9SKV2</accession>
<dbReference type="Gramene" id="TVT99593">
    <property type="protein sequence ID" value="TVT99593"/>
    <property type="gene ID" value="EJB05_55023"/>
</dbReference>
<dbReference type="AlphaFoldDB" id="A0A5J9SKV2"/>
<name>A0A5J9SKV2_9POAL</name>
<feature type="transmembrane region" description="Helical" evidence="1">
    <location>
        <begin position="352"/>
        <end position="370"/>
    </location>
</feature>
<feature type="transmembrane region" description="Helical" evidence="1">
    <location>
        <begin position="552"/>
        <end position="573"/>
    </location>
</feature>
<dbReference type="EMBL" id="RWGY01000696">
    <property type="protein sequence ID" value="TVT99593.1"/>
    <property type="molecule type" value="Genomic_DNA"/>
</dbReference>
<sequence>MRSATAQAATHSISPFHLHKAKIRKQIRRERKQQASAAPIDPAAGSMDTALLLPVSSSTGIKKKSKSRFRMVLSVQEVLKWAILAAVLVVVSMGISAAIFLVEIPIPSPSGQTQTTATILQLQPPELTPAQDLEVESFGEGFLWLTVLQAAAATVGLLLPRRRVRSRWWLALVAIVSATVAHYMESRLVLAVFIAANPGDIAYAIVSGVGAVLALGIDLLGLISLVIGGRESIRLSTKQASRSGAMDEKVAVAMEDDKVVKFPAPLMVDNKVLPVTSMEIKKKEEEKEAPFPILLPVQRVLQWAFLVACWVAASILLSYIPIPCSQSKTAWIFQCPDLTPAQGVEVDTYGDAFLWLTVPQAAAATVGLLLPRRHTRGRWSLALVAVVSATVAHYMMSRAALVFIAANPGDVGFIILFVVGVVGYLAGDLLGLISLLIKGPEQENSKQILRGSTALIRQQTDPTSMGAALLPVTSSTAIKKNKSRFSILLSVQEVLVYALFESVGVALTLGVIAAIVFVVISIPTPIPIPITIPSTLQPPDLTPAQEAEVESFGLGFLWLMVPQAAAAAVGLLLPRHRARARWYLALAAIVSATGLHYMSTRIGLFFIAANPEHIGYDILVGGGGVLILGFDLFGLISLLIGGPE</sequence>
<evidence type="ECO:0000256" key="1">
    <source>
        <dbReference type="SAM" id="Phobius"/>
    </source>
</evidence>
<feature type="transmembrane region" description="Helical" evidence="1">
    <location>
        <begin position="618"/>
        <end position="640"/>
    </location>
</feature>